<keyword evidence="2" id="KW-0812">Transmembrane</keyword>
<dbReference type="AlphaFoldDB" id="A0A8H3NVX1"/>
<evidence type="ECO:0000313" key="3">
    <source>
        <dbReference type="EMBL" id="GFF39674.1"/>
    </source>
</evidence>
<accession>A0A8H3NVX1</accession>
<dbReference type="Proteomes" id="UP000465221">
    <property type="component" value="Unassembled WGS sequence"/>
</dbReference>
<feature type="transmembrane region" description="Helical" evidence="2">
    <location>
        <begin position="207"/>
        <end position="224"/>
    </location>
</feature>
<feature type="region of interest" description="Disordered" evidence="1">
    <location>
        <begin position="24"/>
        <end position="46"/>
    </location>
</feature>
<gene>
    <name evidence="3" type="ORF">IFM46972_05961</name>
</gene>
<feature type="compositionally biased region" description="Polar residues" evidence="1">
    <location>
        <begin position="27"/>
        <end position="39"/>
    </location>
</feature>
<evidence type="ECO:0000256" key="1">
    <source>
        <dbReference type="SAM" id="MobiDB-lite"/>
    </source>
</evidence>
<evidence type="ECO:0000313" key="4">
    <source>
        <dbReference type="Proteomes" id="UP000465221"/>
    </source>
</evidence>
<feature type="compositionally biased region" description="Basic residues" evidence="1">
    <location>
        <begin position="113"/>
        <end position="126"/>
    </location>
</feature>
<name>A0A8H3NVX1_9EURO</name>
<evidence type="ECO:0000256" key="2">
    <source>
        <dbReference type="SAM" id="Phobius"/>
    </source>
</evidence>
<sequence>MQYDTLYLHQSSQMILNPITPIEDATRSSQAKPRSTHSTPHVEIQIPSGTSVLVLVQPEAKPAGSAAQPPDPPLPVARVPALSPGQHLHPPAPPATPEPDEPAGASSPAPWRLAHHPPPRPHHHPHPPPQARLSDPPGDPLTHIHHPAVRPRLARILGADASRKPQPRLLVQEARAPLVDGRCDEESAEGDVAAASEAGAFTARARLLLLFVVVVVVVGVGVGFDRPPRQHNPPDTIDMHHKRVRRRPRVHLVHGEHHDRGEERGGQCSGRVQCRDNMRKCVRVQLAAAARVLGWIG</sequence>
<reference evidence="3 4" key="1">
    <citation type="submission" date="2020-01" db="EMBL/GenBank/DDBJ databases">
        <title>Draft genome sequence of Aspergillus udagawae IFM 46972.</title>
        <authorList>
            <person name="Takahashi H."/>
            <person name="Yaguchi T."/>
        </authorList>
    </citation>
    <scope>NUCLEOTIDE SEQUENCE [LARGE SCALE GENOMIC DNA]</scope>
    <source>
        <strain evidence="3 4">IFM 46972</strain>
    </source>
</reference>
<feature type="region of interest" description="Disordered" evidence="1">
    <location>
        <begin position="58"/>
        <end position="145"/>
    </location>
</feature>
<keyword evidence="2" id="KW-0472">Membrane</keyword>
<comment type="caution">
    <text evidence="3">The sequence shown here is derived from an EMBL/GenBank/DDBJ whole genome shotgun (WGS) entry which is preliminary data.</text>
</comment>
<protein>
    <submittedName>
        <fullName evidence="3">Uncharacterized protein</fullName>
    </submittedName>
</protein>
<keyword evidence="2" id="KW-1133">Transmembrane helix</keyword>
<dbReference type="EMBL" id="BLKC01000038">
    <property type="protein sequence ID" value="GFF39674.1"/>
    <property type="molecule type" value="Genomic_DNA"/>
</dbReference>
<proteinExistence type="predicted"/>
<organism evidence="3 4">
    <name type="scientific">Aspergillus udagawae</name>
    <dbReference type="NCBI Taxonomy" id="91492"/>
    <lineage>
        <taxon>Eukaryota</taxon>
        <taxon>Fungi</taxon>
        <taxon>Dikarya</taxon>
        <taxon>Ascomycota</taxon>
        <taxon>Pezizomycotina</taxon>
        <taxon>Eurotiomycetes</taxon>
        <taxon>Eurotiomycetidae</taxon>
        <taxon>Eurotiales</taxon>
        <taxon>Aspergillaceae</taxon>
        <taxon>Aspergillus</taxon>
        <taxon>Aspergillus subgen. Fumigati</taxon>
    </lineage>
</organism>